<dbReference type="GO" id="GO:0071949">
    <property type="term" value="F:FAD binding"/>
    <property type="evidence" value="ECO:0007669"/>
    <property type="project" value="InterPro"/>
</dbReference>
<feature type="domain" description="FAD-binding" evidence="4">
    <location>
        <begin position="585"/>
        <end position="763"/>
    </location>
</feature>
<keyword evidence="1" id="KW-0560">Oxidoreductase</keyword>
<evidence type="ECO:0000256" key="2">
    <source>
        <dbReference type="ARBA" id="ARBA00023027"/>
    </source>
</evidence>
<dbReference type="Proteomes" id="UP001151287">
    <property type="component" value="Unassembled WGS sequence"/>
</dbReference>
<dbReference type="EMBL" id="JAMQYH010000952">
    <property type="protein sequence ID" value="KAJ1681681.1"/>
    <property type="molecule type" value="Genomic_DNA"/>
</dbReference>
<dbReference type="InterPro" id="IPR036188">
    <property type="entry name" value="FAD/NAD-bd_sf"/>
</dbReference>
<protein>
    <recommendedName>
        <fullName evidence="4">FAD-binding domain-containing protein</fullName>
    </recommendedName>
</protein>
<gene>
    <name evidence="5" type="ORF">LUZ63_023094</name>
</gene>
<keyword evidence="2" id="KW-0520">NAD</keyword>
<dbReference type="PANTHER" id="PTHR43476">
    <property type="entry name" value="3-(3-HYDROXY-PHENYL)PROPIONATE/3-HYDROXYCINNAMIC ACID HYDROXYLASE"/>
    <property type="match status" value="1"/>
</dbReference>
<dbReference type="InterPro" id="IPR050631">
    <property type="entry name" value="PheA/TfdB_FAD_monoxygenase"/>
</dbReference>
<dbReference type="OrthoDB" id="655030at2759"/>
<comment type="caution">
    <text evidence="5">The sequence shown here is derived from an EMBL/GenBank/DDBJ whole genome shotgun (WGS) entry which is preliminary data.</text>
</comment>
<dbReference type="PANTHER" id="PTHR43476:SF4">
    <property type="entry name" value="BLR0106 PROTEIN"/>
    <property type="match status" value="1"/>
</dbReference>
<name>A0A9P9Z4P8_9POAL</name>
<evidence type="ECO:0000256" key="3">
    <source>
        <dbReference type="SAM" id="MobiDB-lite"/>
    </source>
</evidence>
<keyword evidence="6" id="KW-1185">Reference proteome</keyword>
<feature type="compositionally biased region" description="Basic and acidic residues" evidence="3">
    <location>
        <begin position="109"/>
        <end position="123"/>
    </location>
</feature>
<dbReference type="Pfam" id="PF01494">
    <property type="entry name" value="FAD_binding_3"/>
    <property type="match status" value="1"/>
</dbReference>
<dbReference type="SUPFAM" id="SSF51905">
    <property type="entry name" value="FAD/NAD(P)-binding domain"/>
    <property type="match status" value="1"/>
</dbReference>
<evidence type="ECO:0000256" key="1">
    <source>
        <dbReference type="ARBA" id="ARBA00023002"/>
    </source>
</evidence>
<proteinExistence type="predicted"/>
<dbReference type="AlphaFoldDB" id="A0A9P9Z4P8"/>
<dbReference type="Gene3D" id="3.50.50.60">
    <property type="entry name" value="FAD/NAD(P)-binding domain"/>
    <property type="match status" value="1"/>
</dbReference>
<accession>A0A9P9Z4P8</accession>
<evidence type="ECO:0000259" key="4">
    <source>
        <dbReference type="Pfam" id="PF01494"/>
    </source>
</evidence>
<evidence type="ECO:0000313" key="6">
    <source>
        <dbReference type="Proteomes" id="UP001151287"/>
    </source>
</evidence>
<feature type="region of interest" description="Disordered" evidence="3">
    <location>
        <begin position="462"/>
        <end position="488"/>
    </location>
</feature>
<feature type="compositionally biased region" description="Basic residues" evidence="3">
    <location>
        <begin position="49"/>
        <end position="63"/>
    </location>
</feature>
<feature type="region of interest" description="Disordered" evidence="3">
    <location>
        <begin position="1"/>
        <end position="144"/>
    </location>
</feature>
<sequence length="924" mass="98993">MSDERTSDAAPTALRSSDALRASCGPQARRARWFSRDRSSRRTTPPGTARRRGSRTGARHRTWGRPGDRGGVHPSPQPRHALSLGLPHGGPNSGDCARTTYVRPGTTRDGCRHPHDLPELGTRRREHGGAVNSSGGDGVGDPRSVEHDAVRVGDVHAGVVLDRPYSGFAQGRVTLGEERMRHGARPIGGEQASGQVGIGVREAAVVVREPHAAHERIITGGVAERPVMVLDESAVLSAERLEIPGARSDLAVLGEIAGGREEDIPVAGRLLVECALCTCAAIAGRDPRRGLQRAEPQPRQTLAELIARDTVARASEHERPLAAPRLGIMTEDALAPGVEQLPPSRGEPVAGAATVADRVEPSLRTQARHHHSSRRTLDAEQLHHVTEPAERSRTVGAVAEIVPVEREYEGPGAHAPTVPGSVDDVADRICDETVAHSTNLLHTRIVTSARRLRSCGLLSSARGRQGSFSPRSLRGSFPRRRSTSSNANGADEAFGFGVVFSDATQRGVDSADSALRTTLDAHGVRWDAIQVRLKGEAHAFAGNGMGAVLRKDLLAELQRGAREAGVRLNFHHAVELGDLGDYDIVVAADGANSRTRQAIGDDALGVTFEYATAKFIWFATDHSFEGLTFLHQHVDGLGDVPGVFAAHAYPIGKGLSTFIVETDEETWRAAGLDDFDPTTPPGPSDEHSRVRLQEIFAPLIDGANLIGNNSRWANFRTIRAERWHSGNVVFLGDAVHTAHFSVGSGTKMAVEDAIALADAIAAHPADLEAAFTAYEGFAFHFFSRSLPTAKIARRDPTAAAEPQQEWQRRHGAPTLDSPLVIEAGDGGRVELTRRVVARDRLAGVAVVEAPEREADLDTVVRGALDRPHPPRTLLVTGGTPLTRQLAAESIRLRHHAAAVIHEPDCDDDRALTLVLSGRADAVAR</sequence>
<dbReference type="Gene3D" id="3.30.9.20">
    <property type="match status" value="1"/>
</dbReference>
<reference evidence="5" key="1">
    <citation type="journal article" date="2022" name="Cell">
        <title>Repeat-based holocentromeres influence genome architecture and karyotype evolution.</title>
        <authorList>
            <person name="Hofstatter P.G."/>
            <person name="Thangavel G."/>
            <person name="Lux T."/>
            <person name="Neumann P."/>
            <person name="Vondrak T."/>
            <person name="Novak P."/>
            <person name="Zhang M."/>
            <person name="Costa L."/>
            <person name="Castellani M."/>
            <person name="Scott A."/>
            <person name="Toegelov H."/>
            <person name="Fuchs J."/>
            <person name="Mata-Sucre Y."/>
            <person name="Dias Y."/>
            <person name="Vanzela A.L.L."/>
            <person name="Huettel B."/>
            <person name="Almeida C.C.S."/>
            <person name="Simkova H."/>
            <person name="Souza G."/>
            <person name="Pedrosa-Harand A."/>
            <person name="Macas J."/>
            <person name="Mayer K.F.X."/>
            <person name="Houben A."/>
            <person name="Marques A."/>
        </authorList>
    </citation>
    <scope>NUCLEOTIDE SEQUENCE</scope>
    <source>
        <strain evidence="5">RhyBre1mFocal</strain>
    </source>
</reference>
<organism evidence="5 6">
    <name type="scientific">Rhynchospora breviuscula</name>
    <dbReference type="NCBI Taxonomy" id="2022672"/>
    <lineage>
        <taxon>Eukaryota</taxon>
        <taxon>Viridiplantae</taxon>
        <taxon>Streptophyta</taxon>
        <taxon>Embryophyta</taxon>
        <taxon>Tracheophyta</taxon>
        <taxon>Spermatophyta</taxon>
        <taxon>Magnoliopsida</taxon>
        <taxon>Liliopsida</taxon>
        <taxon>Poales</taxon>
        <taxon>Cyperaceae</taxon>
        <taxon>Cyperoideae</taxon>
        <taxon>Rhynchosporeae</taxon>
        <taxon>Rhynchospora</taxon>
    </lineage>
</organism>
<dbReference type="GO" id="GO:0016491">
    <property type="term" value="F:oxidoreductase activity"/>
    <property type="evidence" value="ECO:0007669"/>
    <property type="project" value="UniProtKB-KW"/>
</dbReference>
<evidence type="ECO:0000313" key="5">
    <source>
        <dbReference type="EMBL" id="KAJ1681681.1"/>
    </source>
</evidence>
<dbReference type="InterPro" id="IPR002938">
    <property type="entry name" value="FAD-bd"/>
</dbReference>